<feature type="region of interest" description="Disordered" evidence="1">
    <location>
        <begin position="44"/>
        <end position="71"/>
    </location>
</feature>
<proteinExistence type="predicted"/>
<accession>A0A498QHX8</accession>
<dbReference type="AlphaFoldDB" id="A0A498QHX8"/>
<dbReference type="Proteomes" id="UP000268285">
    <property type="component" value="Unassembled WGS sequence"/>
</dbReference>
<protein>
    <submittedName>
        <fullName evidence="2">Uncharacterized protein</fullName>
    </submittedName>
</protein>
<feature type="compositionally biased region" description="Polar residues" evidence="1">
    <location>
        <begin position="48"/>
        <end position="67"/>
    </location>
</feature>
<keyword evidence="3" id="KW-1185">Reference proteome</keyword>
<reference evidence="2 3" key="1">
    <citation type="submission" date="2018-09" db="EMBL/GenBank/DDBJ databases">
        <authorList>
            <person name="Tagini F."/>
        </authorList>
    </citation>
    <scope>NUCLEOTIDE SEQUENCE [LARGE SCALE GENOMIC DNA]</scope>
    <source>
        <strain evidence="2 3">MK142</strain>
    </source>
</reference>
<sequence length="93" mass="10351">MSIVAIASYRVEYVIRRRPIGPGTLAACNVTSRIWFGRVEQAGPARMSSGTSQSHARTSSGTLNSNADRNDLREPVIRYQCESCSENCDQWQK</sequence>
<organism evidence="2 3">
    <name type="scientific">Mycobacterium pseudokansasii</name>
    <dbReference type="NCBI Taxonomy" id="2341080"/>
    <lineage>
        <taxon>Bacteria</taxon>
        <taxon>Bacillati</taxon>
        <taxon>Actinomycetota</taxon>
        <taxon>Actinomycetes</taxon>
        <taxon>Mycobacteriales</taxon>
        <taxon>Mycobacteriaceae</taxon>
        <taxon>Mycobacterium</taxon>
    </lineage>
</organism>
<evidence type="ECO:0000313" key="3">
    <source>
        <dbReference type="Proteomes" id="UP000268285"/>
    </source>
</evidence>
<dbReference type="EMBL" id="UPHU01000001">
    <property type="protein sequence ID" value="VBA45628.1"/>
    <property type="molecule type" value="Genomic_DNA"/>
</dbReference>
<gene>
    <name evidence="2" type="ORF">LAUMK142_00065</name>
</gene>
<evidence type="ECO:0000256" key="1">
    <source>
        <dbReference type="SAM" id="MobiDB-lite"/>
    </source>
</evidence>
<evidence type="ECO:0000313" key="2">
    <source>
        <dbReference type="EMBL" id="VBA45628.1"/>
    </source>
</evidence>
<name>A0A498QHX8_9MYCO</name>